<feature type="compositionally biased region" description="Polar residues" evidence="3">
    <location>
        <begin position="519"/>
        <end position="552"/>
    </location>
</feature>
<proteinExistence type="predicted"/>
<dbReference type="GO" id="GO:0000339">
    <property type="term" value="F:RNA cap binding"/>
    <property type="evidence" value="ECO:0007669"/>
    <property type="project" value="InterPro"/>
</dbReference>
<feature type="compositionally biased region" description="Polar residues" evidence="3">
    <location>
        <begin position="16"/>
        <end position="28"/>
    </location>
</feature>
<feature type="compositionally biased region" description="Basic and acidic residues" evidence="3">
    <location>
        <begin position="450"/>
        <end position="464"/>
    </location>
</feature>
<dbReference type="EMBL" id="SWKV01000012">
    <property type="protein sequence ID" value="KAF3043412.1"/>
    <property type="molecule type" value="Genomic_DNA"/>
</dbReference>
<keyword evidence="6" id="KW-1185">Reference proteome</keyword>
<evidence type="ECO:0000256" key="3">
    <source>
        <dbReference type="SAM" id="MobiDB-lite"/>
    </source>
</evidence>
<reference evidence="5" key="1">
    <citation type="submission" date="2019-04" db="EMBL/GenBank/DDBJ databases">
        <title>Sequencing of skin fungus with MAO and IRED activity.</title>
        <authorList>
            <person name="Marsaioli A.J."/>
            <person name="Bonatto J.M.C."/>
            <person name="Reis Junior O."/>
        </authorList>
    </citation>
    <scope>NUCLEOTIDE SEQUENCE</scope>
    <source>
        <strain evidence="5">28M1</strain>
    </source>
</reference>
<evidence type="ECO:0000256" key="2">
    <source>
        <dbReference type="PROSITE-ProRule" id="PRU00332"/>
    </source>
</evidence>
<dbReference type="AlphaFoldDB" id="A0A9P4WW77"/>
<protein>
    <recommendedName>
        <fullName evidence="4">HTH La-type RNA-binding domain-containing protein</fullName>
    </recommendedName>
</protein>
<dbReference type="GO" id="GO:0010494">
    <property type="term" value="C:cytoplasmic stress granule"/>
    <property type="evidence" value="ECO:0007669"/>
    <property type="project" value="TreeGrafter"/>
</dbReference>
<dbReference type="Pfam" id="PF05383">
    <property type="entry name" value="La"/>
    <property type="match status" value="1"/>
</dbReference>
<evidence type="ECO:0000256" key="1">
    <source>
        <dbReference type="ARBA" id="ARBA00022884"/>
    </source>
</evidence>
<feature type="compositionally biased region" description="Polar residues" evidence="3">
    <location>
        <begin position="181"/>
        <end position="202"/>
    </location>
</feature>
<feature type="compositionally biased region" description="Basic and acidic residues" evidence="3">
    <location>
        <begin position="707"/>
        <end position="723"/>
    </location>
</feature>
<sequence>MAATFSYAQAAKGISSPVSVSKPASGSATPAKDDASKVPITSIAQVNSWADDAETESSNEQPATNGEARTTSSKPTNPAESLEASTADLDSLSASTATKDDDTSSQPNMSSESTWDNKSQASTSVDKTVEPVQKTSEKPERSEKGRKGKKGDKGDKGEKNEPEKEKEPPKPLKEAPLPTVNIWQQRADQQKSQAKPVSTPVTNGAPKKSEGRPATAEVKPKGREDDKASSQRKETRGDAEKKGPKSRPYDKDAKPTSSAMPLPPNQDQESWPTPETAVDEDRKKAQEKGEKERKDSTPNGTSGKHEWVKVPYTPSVVFNTPLPNAANSRRGGRPGGRGGAQSGGRPAAFGANGVVASEKDASADAVPNGEHLKREVNGVAGDASPKSKRSGSAASMTLKEQVPVVNGEKSLKGPGAAPFEPEAPKRASTVGDMTNGNFPRQYSGRPGKGRRGDFNGSERRREGDVSPIKEGNQTDGSENERRPFDGPNGVHSKGRYNASYTGRDRPRGGGRGGRGGFTNGHQFTNGHAQQASGSFTMGPGSPTTFNPGNNSFFAAPQSKFGRNSHRSQSVTESYRYPGFQGAPPMAPLNTYNMYDYNMAAPMSAMPYSPYGVDQFALFQMITTQVEYYFSVDNLLKDMYLRRHMDSQGFVALDFIAAFNRIKNLTTDVELLKLVCRQSSHVQYRTGEDGRDRLRRREGWEQWVLSMADRDESAQNEGPKELRDPPMPNPTGFDQSNPPQYPAMHTGYGLDVSYPEHNPFVSSAPQDATGVPTETLTNGATAEGANGANAAAVPNGQPIEESTKAVSSESDSFSDAQMERLTVVVRKQNNKSGGVDEPESVPNSHSQATGTVLSYDSNGLHQSLESGVKIFTLPVRLYWVKDEEHPVESVPSDISHESYFQLRSKALQQRQNTPFGSTCYDMEVLYHFWSHFLIRNFNTRMYEEFRDLAFQDALYNMTDVGLSSLIKLYSQSLLSSQTVVRHRVACDYVALVESEDDDHCPAFTQLRSDLSSSCLHPGSQQRLQRLLTDDLLALLEV</sequence>
<dbReference type="Pfam" id="PF21071">
    <property type="entry name" value="LARP1_HEAT"/>
    <property type="match status" value="1"/>
</dbReference>
<dbReference type="Gene3D" id="1.10.10.10">
    <property type="entry name" value="Winged helix-like DNA-binding domain superfamily/Winged helix DNA-binding domain"/>
    <property type="match status" value="1"/>
</dbReference>
<dbReference type="InterPro" id="IPR006607">
    <property type="entry name" value="DM15"/>
</dbReference>
<feature type="compositionally biased region" description="Basic and acidic residues" evidence="3">
    <location>
        <begin position="135"/>
        <end position="173"/>
    </location>
</feature>
<dbReference type="InterPro" id="IPR036390">
    <property type="entry name" value="WH_DNA-bd_sf"/>
</dbReference>
<gene>
    <name evidence="5" type="ORF">E8E12_005703</name>
</gene>
<feature type="compositionally biased region" description="Basic and acidic residues" evidence="3">
    <location>
        <begin position="279"/>
        <end position="296"/>
    </location>
</feature>
<dbReference type="GO" id="GO:0005829">
    <property type="term" value="C:cytosol"/>
    <property type="evidence" value="ECO:0007669"/>
    <property type="project" value="TreeGrafter"/>
</dbReference>
<feature type="compositionally biased region" description="Gly residues" evidence="3">
    <location>
        <begin position="333"/>
        <end position="342"/>
    </location>
</feature>
<feature type="compositionally biased region" description="Gly residues" evidence="3">
    <location>
        <begin position="509"/>
        <end position="518"/>
    </location>
</feature>
<feature type="compositionally biased region" description="Polar residues" evidence="3">
    <location>
        <begin position="58"/>
        <end position="79"/>
    </location>
</feature>
<feature type="compositionally biased region" description="Polar residues" evidence="3">
    <location>
        <begin position="431"/>
        <end position="440"/>
    </location>
</feature>
<feature type="compositionally biased region" description="Polar residues" evidence="3">
    <location>
        <begin position="255"/>
        <end position="273"/>
    </location>
</feature>
<feature type="domain" description="HTH La-type RNA-binding" evidence="4">
    <location>
        <begin position="611"/>
        <end position="705"/>
    </location>
</feature>
<dbReference type="PANTHER" id="PTHR22792:SF132">
    <property type="entry name" value="LA-RELATED PROTEIN 1"/>
    <property type="match status" value="1"/>
</dbReference>
<dbReference type="SMART" id="SM00715">
    <property type="entry name" value="LA"/>
    <property type="match status" value="1"/>
</dbReference>
<feature type="compositionally biased region" description="Polar residues" evidence="3">
    <location>
        <begin position="104"/>
        <end position="126"/>
    </location>
</feature>
<dbReference type="InterPro" id="IPR045180">
    <property type="entry name" value="La_dom_prot"/>
</dbReference>
<keyword evidence="1 2" id="KW-0694">RNA-binding</keyword>
<evidence type="ECO:0000259" key="4">
    <source>
        <dbReference type="PROSITE" id="PS50961"/>
    </source>
</evidence>
<name>A0A9P4WW77_9PLEO</name>
<dbReference type="Proteomes" id="UP000758155">
    <property type="component" value="Unassembled WGS sequence"/>
</dbReference>
<dbReference type="InterPro" id="IPR036388">
    <property type="entry name" value="WH-like_DNA-bd_sf"/>
</dbReference>
<feature type="region of interest" description="Disordered" evidence="3">
    <location>
        <begin position="706"/>
        <end position="740"/>
    </location>
</feature>
<dbReference type="CDD" id="cd07323">
    <property type="entry name" value="LAM"/>
    <property type="match status" value="1"/>
</dbReference>
<comment type="caution">
    <text evidence="5">The sequence shown here is derived from an EMBL/GenBank/DDBJ whole genome shotgun (WGS) entry which is preliminary data.</text>
</comment>
<organism evidence="5 6">
    <name type="scientific">Didymella heteroderae</name>
    <dbReference type="NCBI Taxonomy" id="1769908"/>
    <lineage>
        <taxon>Eukaryota</taxon>
        <taxon>Fungi</taxon>
        <taxon>Dikarya</taxon>
        <taxon>Ascomycota</taxon>
        <taxon>Pezizomycotina</taxon>
        <taxon>Dothideomycetes</taxon>
        <taxon>Pleosporomycetidae</taxon>
        <taxon>Pleosporales</taxon>
        <taxon>Pleosporineae</taxon>
        <taxon>Didymellaceae</taxon>
        <taxon>Didymella</taxon>
    </lineage>
</organism>
<dbReference type="InterPro" id="IPR006630">
    <property type="entry name" value="La_HTH"/>
</dbReference>
<accession>A0A9P4WW77</accession>
<feature type="compositionally biased region" description="Basic and acidic residues" evidence="3">
    <location>
        <begin position="218"/>
        <end position="254"/>
    </location>
</feature>
<dbReference type="PANTHER" id="PTHR22792">
    <property type="entry name" value="LUPUS LA PROTEIN-RELATED"/>
    <property type="match status" value="1"/>
</dbReference>
<dbReference type="SUPFAM" id="SSF46785">
    <property type="entry name" value="Winged helix' DNA-binding domain"/>
    <property type="match status" value="1"/>
</dbReference>
<dbReference type="GO" id="GO:0045727">
    <property type="term" value="P:positive regulation of translation"/>
    <property type="evidence" value="ECO:0007669"/>
    <property type="project" value="TreeGrafter"/>
</dbReference>
<feature type="compositionally biased region" description="Low complexity" evidence="3">
    <location>
        <begin position="84"/>
        <end position="97"/>
    </location>
</feature>
<dbReference type="GO" id="GO:0048255">
    <property type="term" value="P:mRNA stabilization"/>
    <property type="evidence" value="ECO:0007669"/>
    <property type="project" value="InterPro"/>
</dbReference>
<evidence type="ECO:0000313" key="5">
    <source>
        <dbReference type="EMBL" id="KAF3043412.1"/>
    </source>
</evidence>
<dbReference type="PROSITE" id="PS50961">
    <property type="entry name" value="HTH_LA"/>
    <property type="match status" value="1"/>
</dbReference>
<dbReference type="SMART" id="SM00684">
    <property type="entry name" value="DM15"/>
    <property type="match status" value="2"/>
</dbReference>
<dbReference type="OrthoDB" id="340227at2759"/>
<feature type="region of interest" description="Disordered" evidence="3">
    <location>
        <begin position="1"/>
        <end position="564"/>
    </location>
</feature>
<evidence type="ECO:0000313" key="6">
    <source>
        <dbReference type="Proteomes" id="UP000758155"/>
    </source>
</evidence>